<dbReference type="InterPro" id="IPR034660">
    <property type="entry name" value="DinB/YfiT-like"/>
</dbReference>
<dbReference type="EMBL" id="BOVK01000031">
    <property type="protein sequence ID" value="GIQ69602.1"/>
    <property type="molecule type" value="Genomic_DNA"/>
</dbReference>
<accession>A0A8J4H281</accession>
<dbReference type="Proteomes" id="UP000677918">
    <property type="component" value="Unassembled WGS sequence"/>
</dbReference>
<evidence type="ECO:0000313" key="1">
    <source>
        <dbReference type="EMBL" id="GIQ69602.1"/>
    </source>
</evidence>
<dbReference type="AlphaFoldDB" id="A0A8J4H281"/>
<evidence type="ECO:0008006" key="3">
    <source>
        <dbReference type="Google" id="ProtNLM"/>
    </source>
</evidence>
<gene>
    <name evidence="1" type="ORF">XYCOK13_24260</name>
</gene>
<dbReference type="SUPFAM" id="SSF109854">
    <property type="entry name" value="DinB/YfiT-like putative metalloenzymes"/>
    <property type="match status" value="1"/>
</dbReference>
<dbReference type="RefSeq" id="WP_213412397.1">
    <property type="nucleotide sequence ID" value="NZ_BOVK01000031.1"/>
</dbReference>
<comment type="caution">
    <text evidence="1">The sequence shown here is derived from an EMBL/GenBank/DDBJ whole genome shotgun (WGS) entry which is preliminary data.</text>
</comment>
<sequence length="151" mass="16409">MKLDVQHLLAVLAYRCAKCLQSAPSGYGDFQAGNGVKSPREILAHISDLMDFASHLATGQSASIKADSWETEVERFFKTMEHADRQLASAALDDSKAQQLLQGPLSDALTHVGQLAMLRRLAGSPIAAENFMKADITAGKLRYFQQEEGTA</sequence>
<organism evidence="1 2">
    <name type="scientific">Xylanibacillus composti</name>
    <dbReference type="NCBI Taxonomy" id="1572762"/>
    <lineage>
        <taxon>Bacteria</taxon>
        <taxon>Bacillati</taxon>
        <taxon>Bacillota</taxon>
        <taxon>Bacilli</taxon>
        <taxon>Bacillales</taxon>
        <taxon>Paenibacillaceae</taxon>
        <taxon>Xylanibacillus</taxon>
    </lineage>
</organism>
<evidence type="ECO:0000313" key="2">
    <source>
        <dbReference type="Proteomes" id="UP000677918"/>
    </source>
</evidence>
<keyword evidence="2" id="KW-1185">Reference proteome</keyword>
<proteinExistence type="predicted"/>
<reference evidence="1" key="1">
    <citation type="submission" date="2021-04" db="EMBL/GenBank/DDBJ databases">
        <title>Draft genome sequence of Xylanibacillus composti strain K13.</title>
        <authorList>
            <person name="Uke A."/>
            <person name="Chhe C."/>
            <person name="Baramee S."/>
            <person name="Kosugi A."/>
        </authorList>
    </citation>
    <scope>NUCLEOTIDE SEQUENCE</scope>
    <source>
        <strain evidence="1">K13</strain>
    </source>
</reference>
<name>A0A8J4H281_9BACL</name>
<protein>
    <recommendedName>
        <fullName evidence="3">DinB family protein</fullName>
    </recommendedName>
</protein>